<dbReference type="CDD" id="cd00761">
    <property type="entry name" value="Glyco_tranf_GTA_type"/>
    <property type="match status" value="1"/>
</dbReference>
<dbReference type="AlphaFoldDB" id="A0A521ER95"/>
<sequence>MYNKVSVIVPCYNQAQYLDEALISVLNQTYSNWECIIVDDGSPDNTEDVASKWCDKDPRFKYLKKKNGGLCSARNAGIDIADGQLILPLDADDRIGNKYLELATKAFNDNNSLTVVYCKAEKFGDENGLWNLPEFSLFNLSRNNLIFCSAFFKKEDWKSVNGYDLAMQNGWEDWEFWIAILKNGGNVKCLNEVNFYYRIKKTSMLQSIGRENENENLNYLSIKHADFFVKQYGSFKAMEHQLIAVERENKENLKSEKFVIDVFCKRFFGFTIFGKYKE</sequence>
<evidence type="ECO:0000313" key="4">
    <source>
        <dbReference type="Proteomes" id="UP000317289"/>
    </source>
</evidence>
<proteinExistence type="predicted"/>
<dbReference type="PANTHER" id="PTHR43685:SF2">
    <property type="entry name" value="GLYCOSYLTRANSFERASE 2-LIKE DOMAIN-CONTAINING PROTEIN"/>
    <property type="match status" value="1"/>
</dbReference>
<evidence type="ECO:0000313" key="3">
    <source>
        <dbReference type="EMBL" id="SMO86417.1"/>
    </source>
</evidence>
<protein>
    <submittedName>
        <fullName evidence="2 3">Glycosyltransferase</fullName>
    </submittedName>
</protein>
<dbReference type="Pfam" id="PF00535">
    <property type="entry name" value="Glycos_transf_2"/>
    <property type="match status" value="1"/>
</dbReference>
<dbReference type="RefSeq" id="WP_142451956.1">
    <property type="nucleotide sequence ID" value="NZ_FXTA01000005.1"/>
</dbReference>
<feature type="domain" description="Glycosyltransferase 2-like" evidence="1">
    <location>
        <begin position="6"/>
        <end position="144"/>
    </location>
</feature>
<keyword evidence="5" id="KW-1185">Reference proteome</keyword>
<gene>
    <name evidence="2" type="ORF">GJU42_08025</name>
    <name evidence="3" type="ORF">SAMN06265349_105283</name>
</gene>
<name>A0A521ER95_9FLAO</name>
<dbReference type="InterPro" id="IPR029044">
    <property type="entry name" value="Nucleotide-diphossugar_trans"/>
</dbReference>
<dbReference type="GO" id="GO:0044010">
    <property type="term" value="P:single-species biofilm formation"/>
    <property type="evidence" value="ECO:0007669"/>
    <property type="project" value="TreeGrafter"/>
</dbReference>
<dbReference type="Proteomes" id="UP000468990">
    <property type="component" value="Unassembled WGS sequence"/>
</dbReference>
<dbReference type="InterPro" id="IPR001173">
    <property type="entry name" value="Glyco_trans_2-like"/>
</dbReference>
<keyword evidence="3" id="KW-0808">Transferase</keyword>
<evidence type="ECO:0000313" key="2">
    <source>
        <dbReference type="EMBL" id="MRX67906.1"/>
    </source>
</evidence>
<dbReference type="EMBL" id="FXTA01000005">
    <property type="protein sequence ID" value="SMO86417.1"/>
    <property type="molecule type" value="Genomic_DNA"/>
</dbReference>
<reference evidence="3 4" key="1">
    <citation type="submission" date="2017-05" db="EMBL/GenBank/DDBJ databases">
        <authorList>
            <person name="Varghese N."/>
            <person name="Submissions S."/>
        </authorList>
    </citation>
    <scope>NUCLEOTIDE SEQUENCE [LARGE SCALE GENOMIC DNA]</scope>
    <source>
        <strain evidence="3 4">DSM 19382</strain>
    </source>
</reference>
<dbReference type="OrthoDB" id="597270at2"/>
<dbReference type="Proteomes" id="UP000317289">
    <property type="component" value="Unassembled WGS sequence"/>
</dbReference>
<dbReference type="GO" id="GO:0016740">
    <property type="term" value="F:transferase activity"/>
    <property type="evidence" value="ECO:0007669"/>
    <property type="project" value="UniProtKB-KW"/>
</dbReference>
<reference evidence="2 5" key="2">
    <citation type="submission" date="2019-11" db="EMBL/GenBank/DDBJ databases">
        <title>Flavobacterium resistens genome.</title>
        <authorList>
            <person name="Wilson V.M."/>
            <person name="Newman J.D."/>
        </authorList>
    </citation>
    <scope>NUCLEOTIDE SEQUENCE [LARGE SCALE GENOMIC DNA]</scope>
    <source>
        <strain evidence="2 5">DSM 19382</strain>
    </source>
</reference>
<dbReference type="Gene3D" id="3.90.550.10">
    <property type="entry name" value="Spore Coat Polysaccharide Biosynthesis Protein SpsA, Chain A"/>
    <property type="match status" value="1"/>
</dbReference>
<evidence type="ECO:0000259" key="1">
    <source>
        <dbReference type="Pfam" id="PF00535"/>
    </source>
</evidence>
<dbReference type="PANTHER" id="PTHR43685">
    <property type="entry name" value="GLYCOSYLTRANSFERASE"/>
    <property type="match status" value="1"/>
</dbReference>
<dbReference type="InterPro" id="IPR050834">
    <property type="entry name" value="Glycosyltransf_2"/>
</dbReference>
<accession>A0A521ER95</accession>
<evidence type="ECO:0000313" key="5">
    <source>
        <dbReference type="Proteomes" id="UP000468990"/>
    </source>
</evidence>
<dbReference type="EMBL" id="WKKG01000003">
    <property type="protein sequence ID" value="MRX67906.1"/>
    <property type="molecule type" value="Genomic_DNA"/>
</dbReference>
<dbReference type="SUPFAM" id="SSF53448">
    <property type="entry name" value="Nucleotide-diphospho-sugar transferases"/>
    <property type="match status" value="1"/>
</dbReference>
<organism evidence="3 4">
    <name type="scientific">Flavobacterium resistens</name>
    <dbReference type="NCBI Taxonomy" id="443612"/>
    <lineage>
        <taxon>Bacteria</taxon>
        <taxon>Pseudomonadati</taxon>
        <taxon>Bacteroidota</taxon>
        <taxon>Flavobacteriia</taxon>
        <taxon>Flavobacteriales</taxon>
        <taxon>Flavobacteriaceae</taxon>
        <taxon>Flavobacterium</taxon>
    </lineage>
</organism>